<keyword evidence="2 4" id="KW-0547">Nucleotide-binding</keyword>
<evidence type="ECO:0000256" key="6">
    <source>
        <dbReference type="SAM" id="MobiDB-lite"/>
    </source>
</evidence>
<dbReference type="SMART" id="SM00220">
    <property type="entry name" value="S_TKc"/>
    <property type="match status" value="1"/>
</dbReference>
<dbReference type="Pfam" id="PF00069">
    <property type="entry name" value="Pkinase"/>
    <property type="match status" value="1"/>
</dbReference>
<comment type="similarity">
    <text evidence="5">Belongs to the protein kinase superfamily.</text>
</comment>
<dbReference type="STRING" id="1077348.A0A2G8S2B7"/>
<evidence type="ECO:0000259" key="7">
    <source>
        <dbReference type="PROSITE" id="PS50011"/>
    </source>
</evidence>
<gene>
    <name evidence="8" type="ORF">GSI_09954</name>
</gene>
<name>A0A2G8S2B7_9APHY</name>
<comment type="caution">
    <text evidence="8">The sequence shown here is derived from an EMBL/GenBank/DDBJ whole genome shotgun (WGS) entry which is preliminary data.</text>
</comment>
<protein>
    <recommendedName>
        <fullName evidence="1">non-specific serine/threonine protein kinase</fullName>
        <ecNumber evidence="1">2.7.11.1</ecNumber>
    </recommendedName>
</protein>
<dbReference type="OrthoDB" id="3265205at2759"/>
<dbReference type="EMBL" id="AYKW01000032">
    <property type="protein sequence ID" value="PIL27919.1"/>
    <property type="molecule type" value="Genomic_DNA"/>
</dbReference>
<dbReference type="EC" id="2.7.11.1" evidence="1"/>
<dbReference type="AlphaFoldDB" id="A0A2G8S2B7"/>
<sequence>MRIAYENPALGVGGFGRVYRARVVSDQWEGSRAIALKKIRTSDYVKYPVLLHEACGLVLARGKSSSLFKRPTDWGRSQFYEYLAIELLGCDLATLFQDRPLTRRNFVSVVLQMFAAVKHVHASGILHCDIKPENFMLGRGENAGRVYLIDFNLWTAWRHFDTHEHLEYDEEGCNAAVGFRGTYTYASINCHLDGALSRRDDLESLAYTIFALYAGGLPWSGRGTPSAHILEMKQIWQKSGALQGSCAYPLGDLVYYAQSIGFTEEPDYDGWREAFWRVDNPTAEFPEHDRYPLCDPADDTSETVPWNMDFADWEGPIGHTYTVHFLVRSNAGRMKYAPGSNHGYMPDSSRWNRRAMTMLPEDTMEGELDIIRDFVKHISAAPTTQWESLAEGCDPEEMREFEDPIPFRVYVEEEPEESSEESGEVCGEISGGEIVETEMEGDIGGRGVSEAGAIVES</sequence>
<evidence type="ECO:0000313" key="8">
    <source>
        <dbReference type="EMBL" id="PIL27919.1"/>
    </source>
</evidence>
<dbReference type="GO" id="GO:0004674">
    <property type="term" value="F:protein serine/threonine kinase activity"/>
    <property type="evidence" value="ECO:0007669"/>
    <property type="project" value="UniProtKB-KW"/>
</dbReference>
<accession>A0A2G8S2B7</accession>
<evidence type="ECO:0000256" key="2">
    <source>
        <dbReference type="ARBA" id="ARBA00022741"/>
    </source>
</evidence>
<dbReference type="InterPro" id="IPR017441">
    <property type="entry name" value="Protein_kinase_ATP_BS"/>
</dbReference>
<feature type="region of interest" description="Disordered" evidence="6">
    <location>
        <begin position="434"/>
        <end position="457"/>
    </location>
</feature>
<dbReference type="GO" id="GO:0005524">
    <property type="term" value="F:ATP binding"/>
    <property type="evidence" value="ECO:0007669"/>
    <property type="project" value="UniProtKB-UniRule"/>
</dbReference>
<proteinExistence type="inferred from homology"/>
<dbReference type="Proteomes" id="UP000230002">
    <property type="component" value="Unassembled WGS sequence"/>
</dbReference>
<feature type="binding site" evidence="4">
    <location>
        <position position="37"/>
    </location>
    <ligand>
        <name>ATP</name>
        <dbReference type="ChEBI" id="CHEBI:30616"/>
    </ligand>
</feature>
<evidence type="ECO:0000256" key="1">
    <source>
        <dbReference type="ARBA" id="ARBA00012513"/>
    </source>
</evidence>
<dbReference type="InterPro" id="IPR000719">
    <property type="entry name" value="Prot_kinase_dom"/>
</dbReference>
<keyword evidence="5" id="KW-0418">Kinase</keyword>
<feature type="domain" description="Protein kinase" evidence="7">
    <location>
        <begin position="4"/>
        <end position="345"/>
    </location>
</feature>
<dbReference type="PROSITE" id="PS00108">
    <property type="entry name" value="PROTEIN_KINASE_ST"/>
    <property type="match status" value="1"/>
</dbReference>
<keyword evidence="3 4" id="KW-0067">ATP-binding</keyword>
<keyword evidence="5" id="KW-0808">Transferase</keyword>
<evidence type="ECO:0000313" key="9">
    <source>
        <dbReference type="Proteomes" id="UP000230002"/>
    </source>
</evidence>
<dbReference type="InterPro" id="IPR008271">
    <property type="entry name" value="Ser/Thr_kinase_AS"/>
</dbReference>
<evidence type="ECO:0000256" key="4">
    <source>
        <dbReference type="PROSITE-ProRule" id="PRU10141"/>
    </source>
</evidence>
<reference evidence="8 9" key="1">
    <citation type="journal article" date="2015" name="Sci. Rep.">
        <title>Chromosome-level genome map provides insights into diverse defense mechanisms in the medicinal fungus Ganoderma sinense.</title>
        <authorList>
            <person name="Zhu Y."/>
            <person name="Xu J."/>
            <person name="Sun C."/>
            <person name="Zhou S."/>
            <person name="Xu H."/>
            <person name="Nelson D.R."/>
            <person name="Qian J."/>
            <person name="Song J."/>
            <person name="Luo H."/>
            <person name="Xiang L."/>
            <person name="Li Y."/>
            <person name="Xu Z."/>
            <person name="Ji A."/>
            <person name="Wang L."/>
            <person name="Lu S."/>
            <person name="Hayward A."/>
            <person name="Sun W."/>
            <person name="Li X."/>
            <person name="Schwartz D.C."/>
            <person name="Wang Y."/>
            <person name="Chen S."/>
        </authorList>
    </citation>
    <scope>NUCLEOTIDE SEQUENCE [LARGE SCALE GENOMIC DNA]</scope>
    <source>
        <strain evidence="8 9">ZZ0214-1</strain>
    </source>
</reference>
<dbReference type="PANTHER" id="PTHR11909">
    <property type="entry name" value="CASEIN KINASE-RELATED"/>
    <property type="match status" value="1"/>
</dbReference>
<keyword evidence="5" id="KW-0723">Serine/threonine-protein kinase</keyword>
<organism evidence="8 9">
    <name type="scientific">Ganoderma sinense ZZ0214-1</name>
    <dbReference type="NCBI Taxonomy" id="1077348"/>
    <lineage>
        <taxon>Eukaryota</taxon>
        <taxon>Fungi</taxon>
        <taxon>Dikarya</taxon>
        <taxon>Basidiomycota</taxon>
        <taxon>Agaricomycotina</taxon>
        <taxon>Agaricomycetes</taxon>
        <taxon>Polyporales</taxon>
        <taxon>Polyporaceae</taxon>
        <taxon>Ganoderma</taxon>
    </lineage>
</organism>
<dbReference type="PROSITE" id="PS50011">
    <property type="entry name" value="PROTEIN_KINASE_DOM"/>
    <property type="match status" value="1"/>
</dbReference>
<evidence type="ECO:0000256" key="3">
    <source>
        <dbReference type="ARBA" id="ARBA00022840"/>
    </source>
</evidence>
<dbReference type="InterPro" id="IPR050235">
    <property type="entry name" value="CK1_Ser-Thr_kinase"/>
</dbReference>
<dbReference type="PROSITE" id="PS00107">
    <property type="entry name" value="PROTEIN_KINASE_ATP"/>
    <property type="match status" value="1"/>
</dbReference>
<dbReference type="Gene3D" id="1.10.510.10">
    <property type="entry name" value="Transferase(Phosphotransferase) domain 1"/>
    <property type="match status" value="1"/>
</dbReference>
<dbReference type="InterPro" id="IPR011009">
    <property type="entry name" value="Kinase-like_dom_sf"/>
</dbReference>
<keyword evidence="9" id="KW-1185">Reference proteome</keyword>
<evidence type="ECO:0000256" key="5">
    <source>
        <dbReference type="RuleBase" id="RU000304"/>
    </source>
</evidence>
<dbReference type="SUPFAM" id="SSF56112">
    <property type="entry name" value="Protein kinase-like (PK-like)"/>
    <property type="match status" value="1"/>
</dbReference>